<dbReference type="InterPro" id="IPR021833">
    <property type="entry name" value="DUF3425"/>
</dbReference>
<reference evidence="2" key="1">
    <citation type="journal article" date="2017" name="Mycologia">
        <title>Fusarium algeriense, sp. nov., a novel toxigenic crown rot pathogen of durum wheat from Algeria is nested in the Fusarium burgessii species complex.</title>
        <authorList>
            <person name="Laraba I."/>
            <person name="Keddad A."/>
            <person name="Boureghda H."/>
            <person name="Abdallah N."/>
            <person name="Vaughan M.M."/>
            <person name="Proctor R.H."/>
            <person name="Busman M."/>
            <person name="O'Donnell K."/>
        </authorList>
    </citation>
    <scope>NUCLEOTIDE SEQUENCE</scope>
    <source>
        <strain evidence="2">NRRL 25174</strain>
    </source>
</reference>
<proteinExistence type="predicted"/>
<evidence type="ECO:0008006" key="4">
    <source>
        <dbReference type="Google" id="ProtNLM"/>
    </source>
</evidence>
<dbReference type="Pfam" id="PF11905">
    <property type="entry name" value="DUF3425"/>
    <property type="match status" value="1"/>
</dbReference>
<evidence type="ECO:0000313" key="3">
    <source>
        <dbReference type="Proteomes" id="UP000730481"/>
    </source>
</evidence>
<dbReference type="PANTHER" id="PTHR38116:SF1">
    <property type="entry name" value="BZIP DOMAIN-CONTAINING PROTEIN"/>
    <property type="match status" value="1"/>
</dbReference>
<dbReference type="EMBL" id="PVQB02000034">
    <property type="protein sequence ID" value="KAF4345100.1"/>
    <property type="molecule type" value="Genomic_DNA"/>
</dbReference>
<feature type="compositionally biased region" description="Basic residues" evidence="1">
    <location>
        <begin position="7"/>
        <end position="24"/>
    </location>
</feature>
<comment type="caution">
    <text evidence="2">The sequence shown here is derived from an EMBL/GenBank/DDBJ whole genome shotgun (WGS) entry which is preliminary data.</text>
</comment>
<feature type="region of interest" description="Disordered" evidence="1">
    <location>
        <begin position="1"/>
        <end position="37"/>
    </location>
</feature>
<keyword evidence="3" id="KW-1185">Reference proteome</keyword>
<evidence type="ECO:0000313" key="2">
    <source>
        <dbReference type="EMBL" id="KAF4345100.1"/>
    </source>
</evidence>
<dbReference type="Proteomes" id="UP000730481">
    <property type="component" value="Unassembled WGS sequence"/>
</dbReference>
<dbReference type="PANTHER" id="PTHR38116">
    <property type="entry name" value="CHROMOSOME 7, WHOLE GENOME SHOTGUN SEQUENCE"/>
    <property type="match status" value="1"/>
</dbReference>
<dbReference type="OrthoDB" id="125347at2759"/>
<evidence type="ECO:0000256" key="1">
    <source>
        <dbReference type="SAM" id="MobiDB-lite"/>
    </source>
</evidence>
<sequence>MDNAERKQRRKLQNRINQRARRTRMNNDNELPARTRQQRPAFGVKLWRIDEFDLNADNSRPESDNDECSANTKDSRLFLTTMYKGTLSTGDVELYSQRLHMYQQLRTLAGAASPLSDHLLYLINFNTFRGLFQNKVTLSKVADHFITTAGRTEKLDIMAGLKRDAICVTTGRDIPPHLHPTALQSSKTHANWIDLIPFPKMRDNLITHHGDFNHRLLVTDIMGDLLEDVMFNKYGQGTGPKGRRLISRGKPGDYTADRRGMIIWGEPHRMESWELTPGFLERWGWAVEECPELMRATNHWRALRGEAPLVFEKRNARQVVTPE</sequence>
<gene>
    <name evidence="2" type="ORF">FBEOM_975</name>
</gene>
<protein>
    <recommendedName>
        <fullName evidence="4">BZIP domain-containing protein</fullName>
    </recommendedName>
</protein>
<reference evidence="2" key="2">
    <citation type="submission" date="2020-02" db="EMBL/GenBank/DDBJ databases">
        <title>Identification and distribution of gene clusters putatively required for synthesis of sphingolipid metabolism inhibitors in phylogenetically diverse species of the filamentous fungus Fusarium.</title>
        <authorList>
            <person name="Kim H.-S."/>
            <person name="Busman M."/>
            <person name="Brown D.W."/>
            <person name="Divon H."/>
            <person name="Uhlig S."/>
            <person name="Proctor R.H."/>
        </authorList>
    </citation>
    <scope>NUCLEOTIDE SEQUENCE</scope>
    <source>
        <strain evidence="2">NRRL 25174</strain>
    </source>
</reference>
<name>A0A9P5E4B7_9HYPO</name>
<dbReference type="AlphaFoldDB" id="A0A9P5E4B7"/>
<accession>A0A9P5E4B7</accession>
<organism evidence="2 3">
    <name type="scientific">Fusarium beomiforme</name>
    <dbReference type="NCBI Taxonomy" id="44412"/>
    <lineage>
        <taxon>Eukaryota</taxon>
        <taxon>Fungi</taxon>
        <taxon>Dikarya</taxon>
        <taxon>Ascomycota</taxon>
        <taxon>Pezizomycotina</taxon>
        <taxon>Sordariomycetes</taxon>
        <taxon>Hypocreomycetidae</taxon>
        <taxon>Hypocreales</taxon>
        <taxon>Nectriaceae</taxon>
        <taxon>Fusarium</taxon>
        <taxon>Fusarium burgessii species complex</taxon>
    </lineage>
</organism>